<evidence type="ECO:0000313" key="2">
    <source>
        <dbReference type="Proteomes" id="UP000238882"/>
    </source>
</evidence>
<proteinExistence type="predicted"/>
<keyword evidence="2" id="KW-1185">Reference proteome</keyword>
<reference evidence="1 2" key="1">
    <citation type="submission" date="2016-12" db="EMBL/GenBank/DDBJ databases">
        <title>Trade-off between light-utilization and light-protection in marine flavobacteria.</title>
        <authorList>
            <person name="Kumagai Y."/>
            <person name="Yoshizawa S."/>
            <person name="Kogure K."/>
            <person name="Iwasaki W."/>
        </authorList>
    </citation>
    <scope>NUCLEOTIDE SEQUENCE [LARGE SCALE GENOMIC DNA]</scope>
    <source>
        <strain evidence="1 2">NBRC 108759</strain>
    </source>
</reference>
<sequence>MYTINQLDNYKRHLKERYLKLIEKSNDYKFEDEAKSDLAAFKAMKLLEKLNQVSYLNREVTLY</sequence>
<evidence type="ECO:0000313" key="1">
    <source>
        <dbReference type="EMBL" id="PQJ80794.1"/>
    </source>
</evidence>
<dbReference type="RefSeq" id="WP_105017401.1">
    <property type="nucleotide sequence ID" value="NZ_MSCN01000001.1"/>
</dbReference>
<gene>
    <name evidence="1" type="ORF">BTO18_17155</name>
</gene>
<comment type="caution">
    <text evidence="1">The sequence shown here is derived from an EMBL/GenBank/DDBJ whole genome shotgun (WGS) entry which is preliminary data.</text>
</comment>
<dbReference type="AlphaFoldDB" id="A0A2S7WTA0"/>
<accession>A0A2S7WTA0</accession>
<dbReference type="EMBL" id="MSCN01000001">
    <property type="protein sequence ID" value="PQJ80794.1"/>
    <property type="molecule type" value="Genomic_DNA"/>
</dbReference>
<name>A0A2S7WTA0_9FLAO</name>
<organism evidence="1 2">
    <name type="scientific">Polaribacter porphyrae</name>
    <dbReference type="NCBI Taxonomy" id="1137780"/>
    <lineage>
        <taxon>Bacteria</taxon>
        <taxon>Pseudomonadati</taxon>
        <taxon>Bacteroidota</taxon>
        <taxon>Flavobacteriia</taxon>
        <taxon>Flavobacteriales</taxon>
        <taxon>Flavobacteriaceae</taxon>
    </lineage>
</organism>
<evidence type="ECO:0008006" key="3">
    <source>
        <dbReference type="Google" id="ProtNLM"/>
    </source>
</evidence>
<dbReference type="OrthoDB" id="1453925at2"/>
<protein>
    <recommendedName>
        <fullName evidence="3">Lacal_2735 family protein</fullName>
    </recommendedName>
</protein>
<dbReference type="Proteomes" id="UP000238882">
    <property type="component" value="Unassembled WGS sequence"/>
</dbReference>